<protein>
    <submittedName>
        <fullName evidence="1">Uncharacterized protein</fullName>
    </submittedName>
</protein>
<organism evidence="1 2">
    <name type="scientific">Corynebacterium glucuronolyticum ATCC 51866</name>
    <dbReference type="NCBI Taxonomy" id="548478"/>
    <lineage>
        <taxon>Bacteria</taxon>
        <taxon>Bacillati</taxon>
        <taxon>Actinomycetota</taxon>
        <taxon>Actinomycetes</taxon>
        <taxon>Mycobacteriales</taxon>
        <taxon>Corynebacteriaceae</taxon>
        <taxon>Corynebacterium</taxon>
    </lineage>
</organism>
<name>A0ABP2DV32_9CORY</name>
<comment type="caution">
    <text evidence="1">The sequence shown here is derived from an EMBL/GenBank/DDBJ whole genome shotgun (WGS) entry which is preliminary data.</text>
</comment>
<gene>
    <name evidence="1" type="ORF">HMPREF0293_0638</name>
</gene>
<reference evidence="1 2" key="1">
    <citation type="submission" date="2009-01" db="EMBL/GenBank/DDBJ databases">
        <authorList>
            <person name="Qin X."/>
            <person name="Bachman B."/>
            <person name="Battles P."/>
            <person name="Bell A."/>
            <person name="Bess C."/>
            <person name="Bickham C."/>
            <person name="Chaboub L."/>
            <person name="Chen D."/>
            <person name="Coyle M."/>
            <person name="Deiros D.R."/>
            <person name="Dinh H."/>
            <person name="Forbes L."/>
            <person name="Fowler G."/>
            <person name="Francisco L."/>
            <person name="Fu Q."/>
            <person name="Gubbala S."/>
            <person name="Hale W."/>
            <person name="Han Y."/>
            <person name="Hemphill L."/>
            <person name="Highlander S.K."/>
            <person name="Hirani K."/>
            <person name="Hogues M."/>
            <person name="Jackson L."/>
            <person name="Jakkamsetti A."/>
            <person name="Javaid M."/>
            <person name="Jiang H."/>
            <person name="Korchina V."/>
            <person name="Kovar C."/>
            <person name="Lara F."/>
            <person name="Lee S."/>
            <person name="Mata R."/>
            <person name="Mathew T."/>
            <person name="Moen C."/>
            <person name="Morales K."/>
            <person name="Munidasa M."/>
            <person name="Nazareth L."/>
            <person name="Ngo R."/>
            <person name="Nguyen L."/>
            <person name="Okwuonu G."/>
            <person name="Ongeri F."/>
            <person name="Patil S."/>
            <person name="Petrosino J."/>
            <person name="Pham C."/>
            <person name="Pham P."/>
            <person name="Pu L.-L."/>
            <person name="Puazo M."/>
            <person name="Raj R."/>
            <person name="Reid J."/>
            <person name="Rouhana J."/>
            <person name="Saada N."/>
            <person name="Shang Y."/>
            <person name="Simmons D."/>
            <person name="Thornton R."/>
            <person name="Warren J."/>
            <person name="Weissenberger G."/>
            <person name="Zhang J."/>
            <person name="Zhang L."/>
            <person name="Zhou C."/>
            <person name="Zhu D."/>
            <person name="Muzny D."/>
            <person name="Worley K."/>
            <person name="Gibbs R."/>
        </authorList>
    </citation>
    <scope>NUCLEOTIDE SEQUENCE [LARGE SCALE GENOMIC DNA]</scope>
    <source>
        <strain evidence="1 2">ATCC 51866</strain>
    </source>
</reference>
<evidence type="ECO:0000313" key="2">
    <source>
        <dbReference type="Proteomes" id="UP000006237"/>
    </source>
</evidence>
<dbReference type="EMBL" id="ACHF01000020">
    <property type="protein sequence ID" value="EEI63842.1"/>
    <property type="molecule type" value="Genomic_DNA"/>
</dbReference>
<keyword evidence="2" id="KW-1185">Reference proteome</keyword>
<accession>A0ABP2DV32</accession>
<dbReference type="Proteomes" id="UP000006237">
    <property type="component" value="Unassembled WGS sequence"/>
</dbReference>
<sequence length="58" mass="6694">MQHTGRFPSSWWKEQLQRNIAVHKASAAGVKITTQATLISRRGLRIRLTTPIRHPRYA</sequence>
<evidence type="ECO:0000313" key="1">
    <source>
        <dbReference type="EMBL" id="EEI63842.1"/>
    </source>
</evidence>
<proteinExistence type="predicted"/>